<dbReference type="SUPFAM" id="SSF55729">
    <property type="entry name" value="Acyl-CoA N-acyltransferases (Nat)"/>
    <property type="match status" value="1"/>
</dbReference>
<keyword evidence="2" id="KW-0012">Acyltransferase</keyword>
<sequence>MLLPMDIEEHQTPVRIRPVRDEDRQAVLALAPRLAEGVAAWRDPGAATDAARRWLTDSITAAQDRRGAVFVADGGPPAGGVVGVVSVNRQQHFTGVTDAYVGELAVDPRAVRGGVGRMLMAAAEDWARRQGLRHLTLETGAANTTARQFYAALGYHEEGVRLTRSLEPEGTAS</sequence>
<dbReference type="Pfam" id="PF00583">
    <property type="entry name" value="Acetyltransf_1"/>
    <property type="match status" value="1"/>
</dbReference>
<feature type="domain" description="N-acetyltransferase" evidence="3">
    <location>
        <begin position="14"/>
        <end position="173"/>
    </location>
</feature>
<name>A0A5S4GCG9_9ACTN</name>
<evidence type="ECO:0000256" key="1">
    <source>
        <dbReference type="ARBA" id="ARBA00022679"/>
    </source>
</evidence>
<dbReference type="AlphaFoldDB" id="A0A5S4GCG9"/>
<dbReference type="Proteomes" id="UP000306628">
    <property type="component" value="Unassembled WGS sequence"/>
</dbReference>
<dbReference type="EMBL" id="VCKX01000105">
    <property type="protein sequence ID" value="TMR30204.1"/>
    <property type="molecule type" value="Genomic_DNA"/>
</dbReference>
<gene>
    <name evidence="4" type="ORF">ETD85_29900</name>
</gene>
<protein>
    <submittedName>
        <fullName evidence="4">GNAT family N-acetyltransferase</fullName>
    </submittedName>
</protein>
<organism evidence="4 5">
    <name type="scientific">Nonomuraea zeae</name>
    <dbReference type="NCBI Taxonomy" id="1642303"/>
    <lineage>
        <taxon>Bacteria</taxon>
        <taxon>Bacillati</taxon>
        <taxon>Actinomycetota</taxon>
        <taxon>Actinomycetes</taxon>
        <taxon>Streptosporangiales</taxon>
        <taxon>Streptosporangiaceae</taxon>
        <taxon>Nonomuraea</taxon>
    </lineage>
</organism>
<keyword evidence="1 4" id="KW-0808">Transferase</keyword>
<dbReference type="PANTHER" id="PTHR43877:SF2">
    <property type="entry name" value="AMINOALKYLPHOSPHONATE N-ACETYLTRANSFERASE-RELATED"/>
    <property type="match status" value="1"/>
</dbReference>
<dbReference type="PROSITE" id="PS51186">
    <property type="entry name" value="GNAT"/>
    <property type="match status" value="1"/>
</dbReference>
<dbReference type="InterPro" id="IPR050832">
    <property type="entry name" value="Bact_Acetyltransf"/>
</dbReference>
<accession>A0A5S4GCG9</accession>
<dbReference type="CDD" id="cd04301">
    <property type="entry name" value="NAT_SF"/>
    <property type="match status" value="1"/>
</dbReference>
<dbReference type="PANTHER" id="PTHR43877">
    <property type="entry name" value="AMINOALKYLPHOSPHONATE N-ACETYLTRANSFERASE-RELATED-RELATED"/>
    <property type="match status" value="1"/>
</dbReference>
<evidence type="ECO:0000256" key="2">
    <source>
        <dbReference type="ARBA" id="ARBA00023315"/>
    </source>
</evidence>
<comment type="caution">
    <text evidence="4">The sequence shown here is derived from an EMBL/GenBank/DDBJ whole genome shotgun (WGS) entry which is preliminary data.</text>
</comment>
<evidence type="ECO:0000259" key="3">
    <source>
        <dbReference type="PROSITE" id="PS51186"/>
    </source>
</evidence>
<proteinExistence type="predicted"/>
<dbReference type="Gene3D" id="3.40.630.30">
    <property type="match status" value="1"/>
</dbReference>
<dbReference type="InterPro" id="IPR016181">
    <property type="entry name" value="Acyl_CoA_acyltransferase"/>
</dbReference>
<evidence type="ECO:0000313" key="5">
    <source>
        <dbReference type="Proteomes" id="UP000306628"/>
    </source>
</evidence>
<dbReference type="OrthoDB" id="9805924at2"/>
<reference evidence="4 5" key="1">
    <citation type="submission" date="2019-05" db="EMBL/GenBank/DDBJ databases">
        <title>Draft genome sequence of Nonomuraea zeae DSM 100528.</title>
        <authorList>
            <person name="Saricaoglu S."/>
            <person name="Isik K."/>
        </authorList>
    </citation>
    <scope>NUCLEOTIDE SEQUENCE [LARGE SCALE GENOMIC DNA]</scope>
    <source>
        <strain evidence="4 5">DSM 100528</strain>
    </source>
</reference>
<dbReference type="InterPro" id="IPR000182">
    <property type="entry name" value="GNAT_dom"/>
</dbReference>
<keyword evidence="5" id="KW-1185">Reference proteome</keyword>
<dbReference type="GO" id="GO:0016747">
    <property type="term" value="F:acyltransferase activity, transferring groups other than amino-acyl groups"/>
    <property type="evidence" value="ECO:0007669"/>
    <property type="project" value="InterPro"/>
</dbReference>
<evidence type="ECO:0000313" key="4">
    <source>
        <dbReference type="EMBL" id="TMR30204.1"/>
    </source>
</evidence>